<name>A0A5K7ZLQ7_9BACT</name>
<evidence type="ECO:0000256" key="2">
    <source>
        <dbReference type="ARBA" id="ARBA00023125"/>
    </source>
</evidence>
<dbReference type="InterPro" id="IPR023772">
    <property type="entry name" value="DNA-bd_HTH_TetR-type_CS"/>
</dbReference>
<evidence type="ECO:0000313" key="8">
    <source>
        <dbReference type="Proteomes" id="UP000425960"/>
    </source>
</evidence>
<dbReference type="Proteomes" id="UP000425960">
    <property type="component" value="Chromosome"/>
</dbReference>
<feature type="region of interest" description="Disordered" evidence="5">
    <location>
        <begin position="216"/>
        <end position="235"/>
    </location>
</feature>
<keyword evidence="3" id="KW-0804">Transcription</keyword>
<dbReference type="Pfam" id="PF00440">
    <property type="entry name" value="TetR_N"/>
    <property type="match status" value="1"/>
</dbReference>
<dbReference type="KEGG" id="dov:DSCO28_15330"/>
<gene>
    <name evidence="7" type="ORF">DSCO28_15330</name>
</gene>
<keyword evidence="1" id="KW-0805">Transcription regulation</keyword>
<evidence type="ECO:0000256" key="4">
    <source>
        <dbReference type="PROSITE-ProRule" id="PRU00335"/>
    </source>
</evidence>
<feature type="DNA-binding region" description="H-T-H motif" evidence="4">
    <location>
        <begin position="35"/>
        <end position="54"/>
    </location>
</feature>
<dbReference type="InterPro" id="IPR001647">
    <property type="entry name" value="HTH_TetR"/>
</dbReference>
<evidence type="ECO:0000259" key="6">
    <source>
        <dbReference type="PROSITE" id="PS50977"/>
    </source>
</evidence>
<dbReference type="PROSITE" id="PS01081">
    <property type="entry name" value="HTH_TETR_1"/>
    <property type="match status" value="1"/>
</dbReference>
<dbReference type="PROSITE" id="PS50977">
    <property type="entry name" value="HTH_TETR_2"/>
    <property type="match status" value="1"/>
</dbReference>
<evidence type="ECO:0000256" key="5">
    <source>
        <dbReference type="SAM" id="MobiDB-lite"/>
    </source>
</evidence>
<evidence type="ECO:0000256" key="1">
    <source>
        <dbReference type="ARBA" id="ARBA00023015"/>
    </source>
</evidence>
<keyword evidence="2 4" id="KW-0238">DNA-binding</keyword>
<dbReference type="AlphaFoldDB" id="A0A5K7ZLQ7"/>
<dbReference type="InterPro" id="IPR050109">
    <property type="entry name" value="HTH-type_TetR-like_transc_reg"/>
</dbReference>
<dbReference type="EMBL" id="AP021876">
    <property type="protein sequence ID" value="BBO80967.1"/>
    <property type="molecule type" value="Genomic_DNA"/>
</dbReference>
<evidence type="ECO:0000313" key="7">
    <source>
        <dbReference type="EMBL" id="BBO80967.1"/>
    </source>
</evidence>
<dbReference type="PANTHER" id="PTHR30055">
    <property type="entry name" value="HTH-TYPE TRANSCRIPTIONAL REGULATOR RUTR"/>
    <property type="match status" value="1"/>
</dbReference>
<feature type="domain" description="HTH tetR-type" evidence="6">
    <location>
        <begin position="12"/>
        <end position="72"/>
    </location>
</feature>
<protein>
    <recommendedName>
        <fullName evidence="6">HTH tetR-type domain-containing protein</fullName>
    </recommendedName>
</protein>
<dbReference type="GO" id="GO:0003700">
    <property type="term" value="F:DNA-binding transcription factor activity"/>
    <property type="evidence" value="ECO:0007669"/>
    <property type="project" value="TreeGrafter"/>
</dbReference>
<dbReference type="InterPro" id="IPR009057">
    <property type="entry name" value="Homeodomain-like_sf"/>
</dbReference>
<dbReference type="Gene3D" id="1.10.357.10">
    <property type="entry name" value="Tetracycline Repressor, domain 2"/>
    <property type="match status" value="1"/>
</dbReference>
<dbReference type="FunFam" id="1.10.10.60:FF:000141">
    <property type="entry name" value="TetR family transcriptional regulator"/>
    <property type="match status" value="1"/>
</dbReference>
<dbReference type="GO" id="GO:0000976">
    <property type="term" value="F:transcription cis-regulatory region binding"/>
    <property type="evidence" value="ECO:0007669"/>
    <property type="project" value="TreeGrafter"/>
</dbReference>
<reference evidence="7 8" key="1">
    <citation type="submission" date="2019-11" db="EMBL/GenBank/DDBJ databases">
        <title>Comparative genomics of hydrocarbon-degrading Desulfosarcina strains.</title>
        <authorList>
            <person name="Watanabe M."/>
            <person name="Kojima H."/>
            <person name="Fukui M."/>
        </authorList>
    </citation>
    <scope>NUCLEOTIDE SEQUENCE [LARGE SCALE GENOMIC DNA]</scope>
    <source>
        <strain evidence="7 8">28bB2T</strain>
    </source>
</reference>
<evidence type="ECO:0000256" key="3">
    <source>
        <dbReference type="ARBA" id="ARBA00023163"/>
    </source>
</evidence>
<dbReference type="SUPFAM" id="SSF46689">
    <property type="entry name" value="Homeodomain-like"/>
    <property type="match status" value="1"/>
</dbReference>
<feature type="compositionally biased region" description="Basic residues" evidence="5">
    <location>
        <begin position="217"/>
        <end position="235"/>
    </location>
</feature>
<dbReference type="PANTHER" id="PTHR30055:SF226">
    <property type="entry name" value="HTH-TYPE TRANSCRIPTIONAL REGULATOR PKSA"/>
    <property type="match status" value="1"/>
</dbReference>
<proteinExistence type="predicted"/>
<dbReference type="RefSeq" id="WP_173179171.1">
    <property type="nucleotide sequence ID" value="NZ_AP021876.1"/>
</dbReference>
<dbReference type="PRINTS" id="PR00455">
    <property type="entry name" value="HTHTETR"/>
</dbReference>
<accession>A0A5K7ZLQ7</accession>
<sequence>MGIAERKLREHDRRRQQILSAARSVFCENGYRHSTIVDIATAAELSGGTLYLYFKNKEELFLSLTMRMFAFMDMRMAHSTAQNGKLTFEERLDAVCGALIDSYEHDPKMMTFTLQMQGSEVFARASDNVLARLKRQYRRTIHSIADFIAQDIPGGDDFPRPISIAKAIWSQFTGIVLVNETISIINKDHGKRLHQEFKALVGMLCRGLLADQPAISRTRHGSAPRKDKRQLARVR</sequence>
<organism evidence="7 8">
    <name type="scientific">Desulfosarcina ovata subsp. sediminis</name>
    <dbReference type="NCBI Taxonomy" id="885957"/>
    <lineage>
        <taxon>Bacteria</taxon>
        <taxon>Pseudomonadati</taxon>
        <taxon>Thermodesulfobacteriota</taxon>
        <taxon>Desulfobacteria</taxon>
        <taxon>Desulfobacterales</taxon>
        <taxon>Desulfosarcinaceae</taxon>
        <taxon>Desulfosarcina</taxon>
    </lineage>
</organism>